<dbReference type="SUPFAM" id="SSF51395">
    <property type="entry name" value="FMN-linked oxidoreductases"/>
    <property type="match status" value="1"/>
</dbReference>
<evidence type="ECO:0000313" key="5">
    <source>
        <dbReference type="Proteomes" id="UP001396334"/>
    </source>
</evidence>
<reference evidence="4 5" key="1">
    <citation type="journal article" date="2024" name="G3 (Bethesda)">
        <title>Genome assembly of Hibiscus sabdariffa L. provides insights into metabolisms of medicinal natural products.</title>
        <authorList>
            <person name="Kim T."/>
        </authorList>
    </citation>
    <scope>NUCLEOTIDE SEQUENCE [LARGE SCALE GENOMIC DNA]</scope>
    <source>
        <strain evidence="4">TK-2024</strain>
        <tissue evidence="4">Old leaves</tissue>
    </source>
</reference>
<dbReference type="PANTHER" id="PTHR11082">
    <property type="entry name" value="TRNA-DIHYDROURIDINE SYNTHASE"/>
    <property type="match status" value="1"/>
</dbReference>
<evidence type="ECO:0000256" key="1">
    <source>
        <dbReference type="ARBA" id="ARBA00022857"/>
    </source>
</evidence>
<dbReference type="InterPro" id="IPR013785">
    <property type="entry name" value="Aldolase_TIM"/>
</dbReference>
<dbReference type="Gene3D" id="3.20.20.70">
    <property type="entry name" value="Aldolase class I"/>
    <property type="match status" value="1"/>
</dbReference>
<keyword evidence="5" id="KW-1185">Reference proteome</keyword>
<dbReference type="InterPro" id="IPR035587">
    <property type="entry name" value="DUS-like_FMN-bd"/>
</dbReference>
<sequence length="220" mass="25807">MVDNSELLFCMLCRKYGVEATYEPMLHSRICIENPKYRYEEFTTCKVHYLSDFVQMIMIHYLKLQGELNLIVIMSTLIREDTLKYAKMLKDVGYSNLVVHGQTRDEKDGKKFRANWNAIKPVKNELRIPVLANGNIRHMEDVQNCLEETCIDGVLSVETLLKNPAHFVEFWTADWIADNEKDFVDGKLHQANLAMEYLKLCVKCQFPWRTIRSHIVVKKQ</sequence>
<keyword evidence="2" id="KW-0520">NAD</keyword>
<dbReference type="Proteomes" id="UP001396334">
    <property type="component" value="Unassembled WGS sequence"/>
</dbReference>
<gene>
    <name evidence="4" type="ORF">V6N11_049584</name>
</gene>
<dbReference type="PANTHER" id="PTHR11082:SF5">
    <property type="entry name" value="TRNA-DIHYDROURIDINE(16_17) SYNTHASE [NAD(P)(+)]-LIKE"/>
    <property type="match status" value="1"/>
</dbReference>
<evidence type="ECO:0000313" key="4">
    <source>
        <dbReference type="EMBL" id="KAK8487825.1"/>
    </source>
</evidence>
<feature type="domain" description="DUS-like FMN-binding" evidence="3">
    <location>
        <begin position="79"/>
        <end position="215"/>
    </location>
</feature>
<dbReference type="EMBL" id="JBBPBN010000377">
    <property type="protein sequence ID" value="KAK8487825.1"/>
    <property type="molecule type" value="Genomic_DNA"/>
</dbReference>
<evidence type="ECO:0000259" key="3">
    <source>
        <dbReference type="Pfam" id="PF01207"/>
    </source>
</evidence>
<accession>A0ABR2A471</accession>
<comment type="caution">
    <text evidence="4">The sequence shown here is derived from an EMBL/GenBank/DDBJ whole genome shotgun (WGS) entry which is preliminary data.</text>
</comment>
<proteinExistence type="predicted"/>
<organism evidence="4 5">
    <name type="scientific">Hibiscus sabdariffa</name>
    <name type="common">roselle</name>
    <dbReference type="NCBI Taxonomy" id="183260"/>
    <lineage>
        <taxon>Eukaryota</taxon>
        <taxon>Viridiplantae</taxon>
        <taxon>Streptophyta</taxon>
        <taxon>Embryophyta</taxon>
        <taxon>Tracheophyta</taxon>
        <taxon>Spermatophyta</taxon>
        <taxon>Magnoliopsida</taxon>
        <taxon>eudicotyledons</taxon>
        <taxon>Gunneridae</taxon>
        <taxon>Pentapetalae</taxon>
        <taxon>rosids</taxon>
        <taxon>malvids</taxon>
        <taxon>Malvales</taxon>
        <taxon>Malvaceae</taxon>
        <taxon>Malvoideae</taxon>
        <taxon>Hibiscus</taxon>
    </lineage>
</organism>
<dbReference type="Pfam" id="PF01207">
    <property type="entry name" value="Dus"/>
    <property type="match status" value="1"/>
</dbReference>
<evidence type="ECO:0000256" key="2">
    <source>
        <dbReference type="ARBA" id="ARBA00023027"/>
    </source>
</evidence>
<keyword evidence="1" id="KW-0521">NADP</keyword>
<protein>
    <recommendedName>
        <fullName evidence="3">DUS-like FMN-binding domain-containing protein</fullName>
    </recommendedName>
</protein>
<name>A0ABR2A471_9ROSI</name>